<feature type="signal peptide" evidence="3">
    <location>
        <begin position="1"/>
        <end position="34"/>
    </location>
</feature>
<dbReference type="EMBL" id="JAENHO010000009">
    <property type="protein sequence ID" value="MBL7258643.1"/>
    <property type="molecule type" value="Genomic_DNA"/>
</dbReference>
<evidence type="ECO:0000256" key="1">
    <source>
        <dbReference type="ARBA" id="ARBA00008668"/>
    </source>
</evidence>
<dbReference type="InterPro" id="IPR013830">
    <property type="entry name" value="SGNH_hydro"/>
</dbReference>
<dbReference type="PANTHER" id="PTHR43695">
    <property type="entry name" value="PUTATIVE (AFU_ORTHOLOGUE AFUA_2G17250)-RELATED"/>
    <property type="match status" value="1"/>
</dbReference>
<dbReference type="SUPFAM" id="SSF52266">
    <property type="entry name" value="SGNH hydrolase"/>
    <property type="match status" value="1"/>
</dbReference>
<feature type="chain" id="PRO_5046464661" evidence="3">
    <location>
        <begin position="35"/>
        <end position="275"/>
    </location>
</feature>
<dbReference type="CDD" id="cd01821">
    <property type="entry name" value="Rhamnogalacturan_acetylesterase_like"/>
    <property type="match status" value="1"/>
</dbReference>
<proteinExistence type="inferred from homology"/>
<evidence type="ECO:0000313" key="5">
    <source>
        <dbReference type="EMBL" id="MBL7258643.1"/>
    </source>
</evidence>
<dbReference type="PROSITE" id="PS51318">
    <property type="entry name" value="TAT"/>
    <property type="match status" value="1"/>
</dbReference>
<dbReference type="InterPro" id="IPR019546">
    <property type="entry name" value="TAT_signal_bac_arc"/>
</dbReference>
<gene>
    <name evidence="5" type="ORF">JKJ07_30460</name>
</gene>
<evidence type="ECO:0000313" key="6">
    <source>
        <dbReference type="Proteomes" id="UP000598996"/>
    </source>
</evidence>
<name>A0ABS1VW31_9ACTN</name>
<evidence type="ECO:0000256" key="3">
    <source>
        <dbReference type="SAM" id="SignalP"/>
    </source>
</evidence>
<keyword evidence="2" id="KW-0378">Hydrolase</keyword>
<keyword evidence="6" id="KW-1185">Reference proteome</keyword>
<feature type="domain" description="SGNH hydrolase-type esterase" evidence="4">
    <location>
        <begin position="44"/>
        <end position="213"/>
    </location>
</feature>
<comment type="caution">
    <text evidence="5">The sequence shown here is derived from an EMBL/GenBank/DDBJ whole genome shotgun (WGS) entry which is preliminary data.</text>
</comment>
<dbReference type="Pfam" id="PF13472">
    <property type="entry name" value="Lipase_GDSL_2"/>
    <property type="match status" value="1"/>
</dbReference>
<accession>A0ABS1VW31</accession>
<dbReference type="InterPro" id="IPR036514">
    <property type="entry name" value="SGNH_hydro_sf"/>
</dbReference>
<evidence type="ECO:0000256" key="2">
    <source>
        <dbReference type="ARBA" id="ARBA00022801"/>
    </source>
</evidence>
<dbReference type="Proteomes" id="UP000598996">
    <property type="component" value="Unassembled WGS sequence"/>
</dbReference>
<dbReference type="RefSeq" id="WP_202995308.1">
    <property type="nucleotide sequence ID" value="NZ_JAENHO010000009.1"/>
</dbReference>
<organism evidence="5 6">
    <name type="scientific">Paractinoplanes lichenicola</name>
    <dbReference type="NCBI Taxonomy" id="2802976"/>
    <lineage>
        <taxon>Bacteria</taxon>
        <taxon>Bacillati</taxon>
        <taxon>Actinomycetota</taxon>
        <taxon>Actinomycetes</taxon>
        <taxon>Micromonosporales</taxon>
        <taxon>Micromonosporaceae</taxon>
        <taxon>Paractinoplanes</taxon>
    </lineage>
</organism>
<sequence>MSDHTSRRAFLAGAGAVGALAAVAPSLLTGPASAAAAAVKVYVAGDSTASTYGKSAAPRTGWGQALPVFFTSGVTVVNHAKSGASSKSFVDSGLLTPILNAITAGDLLLISFGHNDEKAEDPARYTIPATTYKTYLSRFVDGARAKGATPVLVTPVERRRFDSAGVAQSSHGAYPGAMKELAAARQVPCIDLTALSLVLWNKLGVNDTRKCFLFLAAGQSPNYPDGIEDNTHFRAHGAIEVARLVATQLKNQGLRPGGDFQRLTSNVADSLIVWP</sequence>
<dbReference type="NCBIfam" id="TIGR01409">
    <property type="entry name" value="TAT_signal_seq"/>
    <property type="match status" value="1"/>
</dbReference>
<reference evidence="5 6" key="1">
    <citation type="submission" date="2021-01" db="EMBL/GenBank/DDBJ databases">
        <title>Actinoplanes sp. nov. LDG1-01 isolated from lichen.</title>
        <authorList>
            <person name="Saeng-In P."/>
            <person name="Phongsopitanun W."/>
            <person name="Kanchanasin P."/>
            <person name="Yuki M."/>
            <person name="Kudo T."/>
            <person name="Ohkuma M."/>
            <person name="Tanasupawat S."/>
        </authorList>
    </citation>
    <scope>NUCLEOTIDE SEQUENCE [LARGE SCALE GENOMIC DNA]</scope>
    <source>
        <strain evidence="5 6">LDG1-01</strain>
    </source>
</reference>
<keyword evidence="3" id="KW-0732">Signal</keyword>
<dbReference type="PANTHER" id="PTHR43695:SF1">
    <property type="entry name" value="RHAMNOGALACTURONAN ACETYLESTERASE"/>
    <property type="match status" value="1"/>
</dbReference>
<comment type="similarity">
    <text evidence="1">Belongs to the 'GDSL' lipolytic enzyme family.</text>
</comment>
<dbReference type="InterPro" id="IPR006311">
    <property type="entry name" value="TAT_signal"/>
</dbReference>
<evidence type="ECO:0000259" key="4">
    <source>
        <dbReference type="Pfam" id="PF13472"/>
    </source>
</evidence>
<protein>
    <submittedName>
        <fullName evidence="5">Rhamnogalacturonan acetylesterase</fullName>
    </submittedName>
</protein>
<dbReference type="InterPro" id="IPR037459">
    <property type="entry name" value="RhgT-like"/>
</dbReference>
<dbReference type="Gene3D" id="3.40.50.1110">
    <property type="entry name" value="SGNH hydrolase"/>
    <property type="match status" value="1"/>
</dbReference>